<dbReference type="RefSeq" id="WP_109280617.1">
    <property type="nucleotide sequence ID" value="NZ_JBFAUK010000012.1"/>
</dbReference>
<reference evidence="1 2" key="1">
    <citation type="submission" date="2024-06" db="EMBL/GenBank/DDBJ databases">
        <title>The Natural Products Discovery Center: Release of the First 8490 Sequenced Strains for Exploring Actinobacteria Biosynthetic Diversity.</title>
        <authorList>
            <person name="Kalkreuter E."/>
            <person name="Kautsar S.A."/>
            <person name="Yang D."/>
            <person name="Bader C.D."/>
            <person name="Teijaro C.N."/>
            <person name="Fluegel L."/>
            <person name="Davis C.M."/>
            <person name="Simpson J.R."/>
            <person name="Lauterbach L."/>
            <person name="Steele A.D."/>
            <person name="Gui C."/>
            <person name="Meng S."/>
            <person name="Li G."/>
            <person name="Viehrig K."/>
            <person name="Ye F."/>
            <person name="Su P."/>
            <person name="Kiefer A.F."/>
            <person name="Nichols A."/>
            <person name="Cepeda A.J."/>
            <person name="Yan W."/>
            <person name="Fan B."/>
            <person name="Jiang Y."/>
            <person name="Adhikari A."/>
            <person name="Zheng C.-J."/>
            <person name="Schuster L."/>
            <person name="Cowan T.M."/>
            <person name="Smanski M.J."/>
            <person name="Chevrette M.G."/>
            <person name="De Carvalho L.P.S."/>
            <person name="Shen B."/>
        </authorList>
    </citation>
    <scope>NUCLEOTIDE SEQUENCE [LARGE SCALE GENOMIC DNA]</scope>
    <source>
        <strain evidence="1 2">NPDC052347</strain>
    </source>
</reference>
<organism evidence="1 2">
    <name type="scientific">Streptomyces orinoci</name>
    <name type="common">Streptoverticillium orinoci</name>
    <dbReference type="NCBI Taxonomy" id="67339"/>
    <lineage>
        <taxon>Bacteria</taxon>
        <taxon>Bacillati</taxon>
        <taxon>Actinomycetota</taxon>
        <taxon>Actinomycetes</taxon>
        <taxon>Kitasatosporales</taxon>
        <taxon>Streptomycetaceae</taxon>
        <taxon>Streptomyces</taxon>
    </lineage>
</organism>
<evidence type="ECO:0000313" key="2">
    <source>
        <dbReference type="Proteomes" id="UP001552594"/>
    </source>
</evidence>
<gene>
    <name evidence="1" type="ORF">AB0L16_16855</name>
</gene>
<sequence>MGALGGGAYLFLYSGGDGEVKPYTIAFPDKLLDGQYAKRTTPLADETAKAADAQAKSAGISHGTAVAALYGDDKQGITVSGIYGTIADPRKAVDDYASHLDDQQKIYAEKVSKNPAGVKVTTVTPLTEFHPDGFDGAVIKCKATAFTSTVASNTAKFDVTTCVWGDSSAVGIVQNTVSKNDAPVGIGNSDISPDVMSTQDLSEATVKVRNEVRKAK</sequence>
<protein>
    <recommendedName>
        <fullName evidence="3">Secreted protein</fullName>
    </recommendedName>
</protein>
<dbReference type="Proteomes" id="UP001552594">
    <property type="component" value="Unassembled WGS sequence"/>
</dbReference>
<keyword evidence="2" id="KW-1185">Reference proteome</keyword>
<accession>A0ABV3JZN5</accession>
<dbReference type="EMBL" id="JBFAUK010000012">
    <property type="protein sequence ID" value="MEV5508128.1"/>
    <property type="molecule type" value="Genomic_DNA"/>
</dbReference>
<evidence type="ECO:0000313" key="1">
    <source>
        <dbReference type="EMBL" id="MEV5508128.1"/>
    </source>
</evidence>
<evidence type="ECO:0008006" key="3">
    <source>
        <dbReference type="Google" id="ProtNLM"/>
    </source>
</evidence>
<proteinExistence type="predicted"/>
<comment type="caution">
    <text evidence="1">The sequence shown here is derived from an EMBL/GenBank/DDBJ whole genome shotgun (WGS) entry which is preliminary data.</text>
</comment>
<name>A0ABV3JZN5_STRON</name>